<dbReference type="Pfam" id="PF02670">
    <property type="entry name" value="DXP_reductoisom"/>
    <property type="match status" value="1"/>
</dbReference>
<dbReference type="Proteomes" id="UP000462865">
    <property type="component" value="Unassembled WGS sequence"/>
</dbReference>
<proteinExistence type="predicted"/>
<dbReference type="GO" id="GO:0051484">
    <property type="term" value="P:isopentenyl diphosphate biosynthetic process, methylerythritol 4-phosphate pathway involved in terpenoid biosynthetic process"/>
    <property type="evidence" value="ECO:0007669"/>
    <property type="project" value="TreeGrafter"/>
</dbReference>
<accession>A0A7K0IBI6</accession>
<dbReference type="GO" id="GO:0030145">
    <property type="term" value="F:manganese ion binding"/>
    <property type="evidence" value="ECO:0007669"/>
    <property type="project" value="TreeGrafter"/>
</dbReference>
<sequence>MKRIVVLGSTGSIGTQTLDVARRHADKLEVVALAAGTRAEELLAQAREFGVHHLGVGDGRLAGESVADELAAQ</sequence>
<dbReference type="GO" id="GO:0016853">
    <property type="term" value="F:isomerase activity"/>
    <property type="evidence" value="ECO:0007669"/>
    <property type="project" value="UniProtKB-KW"/>
</dbReference>
<dbReference type="PANTHER" id="PTHR30525">
    <property type="entry name" value="1-DEOXY-D-XYLULOSE 5-PHOSPHATE REDUCTOISOMERASE"/>
    <property type="match status" value="1"/>
</dbReference>
<evidence type="ECO:0000259" key="1">
    <source>
        <dbReference type="Pfam" id="PF02670"/>
    </source>
</evidence>
<name>A0A7K0IBI6_9ACTN</name>
<dbReference type="Gene3D" id="3.40.50.720">
    <property type="entry name" value="NAD(P)-binding Rossmann-like Domain"/>
    <property type="match status" value="1"/>
</dbReference>
<dbReference type="InterPro" id="IPR003821">
    <property type="entry name" value="DXP_reductoisomerase"/>
</dbReference>
<evidence type="ECO:0000313" key="3">
    <source>
        <dbReference type="Proteomes" id="UP000462865"/>
    </source>
</evidence>
<keyword evidence="2" id="KW-0413">Isomerase</keyword>
<dbReference type="AlphaFoldDB" id="A0A7K0IBI6"/>
<dbReference type="SUPFAM" id="SSF51735">
    <property type="entry name" value="NAD(P)-binding Rossmann-fold domains"/>
    <property type="match status" value="1"/>
</dbReference>
<dbReference type="InterPro" id="IPR036291">
    <property type="entry name" value="NAD(P)-bd_dom_sf"/>
</dbReference>
<organism evidence="2 3">
    <name type="scientific">Gordonibacter urolithinfaciens</name>
    <dbReference type="NCBI Taxonomy" id="1335613"/>
    <lineage>
        <taxon>Bacteria</taxon>
        <taxon>Bacillati</taxon>
        <taxon>Actinomycetota</taxon>
        <taxon>Coriobacteriia</taxon>
        <taxon>Eggerthellales</taxon>
        <taxon>Eggerthellaceae</taxon>
        <taxon>Gordonibacter</taxon>
    </lineage>
</organism>
<protein>
    <submittedName>
        <fullName evidence="2">1-deoxy-D-xylulose-5-phosphate reductoisomerase</fullName>
    </submittedName>
</protein>
<comment type="caution">
    <text evidence="2">The sequence shown here is derived from an EMBL/GenBank/DDBJ whole genome shotgun (WGS) entry which is preliminary data.</text>
</comment>
<dbReference type="GO" id="GO:0030604">
    <property type="term" value="F:1-deoxy-D-xylulose-5-phosphate reductoisomerase activity"/>
    <property type="evidence" value="ECO:0007669"/>
    <property type="project" value="InterPro"/>
</dbReference>
<feature type="non-terminal residue" evidence="2">
    <location>
        <position position="73"/>
    </location>
</feature>
<dbReference type="GO" id="GO:0070402">
    <property type="term" value="F:NADPH binding"/>
    <property type="evidence" value="ECO:0007669"/>
    <property type="project" value="InterPro"/>
</dbReference>
<reference evidence="2 3" key="1">
    <citation type="journal article" date="2019" name="Nat. Med.">
        <title>A library of human gut bacterial isolates paired with longitudinal multiomics data enables mechanistic microbiome research.</title>
        <authorList>
            <person name="Poyet M."/>
            <person name="Groussin M."/>
            <person name="Gibbons S.M."/>
            <person name="Avila-Pacheco J."/>
            <person name="Jiang X."/>
            <person name="Kearney S.M."/>
            <person name="Perrotta A.R."/>
            <person name="Berdy B."/>
            <person name="Zhao S."/>
            <person name="Lieberman T.D."/>
            <person name="Swanson P.K."/>
            <person name="Smith M."/>
            <person name="Roesemann S."/>
            <person name="Alexander J.E."/>
            <person name="Rich S.A."/>
            <person name="Livny J."/>
            <person name="Vlamakis H."/>
            <person name="Clish C."/>
            <person name="Bullock K."/>
            <person name="Deik A."/>
            <person name="Scott J."/>
            <person name="Pierce K.A."/>
            <person name="Xavier R.J."/>
            <person name="Alm E.J."/>
        </authorList>
    </citation>
    <scope>NUCLEOTIDE SEQUENCE [LARGE SCALE GENOMIC DNA]</scope>
    <source>
        <strain evidence="2 3">BIOML-A1</strain>
    </source>
</reference>
<dbReference type="InterPro" id="IPR013512">
    <property type="entry name" value="DXP_reductoisomerase_N"/>
</dbReference>
<feature type="domain" description="1-deoxy-D-xylulose 5-phosphate reductoisomerase N-terminal" evidence="1">
    <location>
        <begin position="4"/>
        <end position="61"/>
    </location>
</feature>
<dbReference type="PANTHER" id="PTHR30525:SF0">
    <property type="entry name" value="1-DEOXY-D-XYLULOSE 5-PHOSPHATE REDUCTOISOMERASE, CHLOROPLASTIC"/>
    <property type="match status" value="1"/>
</dbReference>
<gene>
    <name evidence="2" type="ORF">GKG38_07420</name>
</gene>
<dbReference type="EMBL" id="WKZA01000026">
    <property type="protein sequence ID" value="MSA94890.1"/>
    <property type="molecule type" value="Genomic_DNA"/>
</dbReference>
<evidence type="ECO:0000313" key="2">
    <source>
        <dbReference type="EMBL" id="MSA94890.1"/>
    </source>
</evidence>